<name>A0A0J6IT18_9PSED</name>
<evidence type="ECO:0000259" key="1">
    <source>
        <dbReference type="Pfam" id="PF14341"/>
    </source>
</evidence>
<accession>A0A0J6J121</accession>
<evidence type="ECO:0000313" key="3">
    <source>
        <dbReference type="Proteomes" id="UP000036325"/>
    </source>
</evidence>
<proteinExistence type="predicted"/>
<protein>
    <submittedName>
        <fullName evidence="2">Pilus assembly protein PilX</fullName>
    </submittedName>
</protein>
<sequence length="180" mass="19504">MALGSRTQKGMALLVSLIFLMLLSLMGLGALENAGQQEKMAGSVRLAHQSFQVAESALRTGESWLHMQWAEMAECISIAHCAPPSEVKTRLSPGIDAQSGVNWVRVADGLYGIQFLGRSSEALGSSAGGSTHLYRVSGIGLRGQSRTVLETIYARYQTSDEGVGMPARQSFSRNMWRQIQ</sequence>
<comment type="caution">
    <text evidence="2">The sequence shown here is derived from an EMBL/GenBank/DDBJ whole genome shotgun (WGS) entry which is preliminary data.</text>
</comment>
<dbReference type="AlphaFoldDB" id="A0A0J6IT18"/>
<feature type="domain" description="Type 4 fimbrial biogenesis protein PilX N-terminal" evidence="1">
    <location>
        <begin position="9"/>
        <end position="59"/>
    </location>
</feature>
<gene>
    <name evidence="2" type="ORF">TU86_01075</name>
</gene>
<dbReference type="Proteomes" id="UP000036325">
    <property type="component" value="Unassembled WGS sequence"/>
</dbReference>
<dbReference type="RefSeq" id="WP_048362466.1">
    <property type="nucleotide sequence ID" value="NZ_JYLG01000005.1"/>
</dbReference>
<dbReference type="Pfam" id="PF14341">
    <property type="entry name" value="PilX_N"/>
    <property type="match status" value="1"/>
</dbReference>
<dbReference type="EMBL" id="JYLF01000001">
    <property type="protein sequence ID" value="KMN15398.1"/>
    <property type="molecule type" value="Genomic_DNA"/>
</dbReference>
<organism evidence="2 3">
    <name type="scientific">Pseudomonas weihenstephanensis</name>
    <dbReference type="NCBI Taxonomy" id="1608994"/>
    <lineage>
        <taxon>Bacteria</taxon>
        <taxon>Pseudomonadati</taxon>
        <taxon>Pseudomonadota</taxon>
        <taxon>Gammaproteobacteria</taxon>
        <taxon>Pseudomonadales</taxon>
        <taxon>Pseudomonadaceae</taxon>
        <taxon>Pseudomonas</taxon>
    </lineage>
</organism>
<accession>A0A0J6IT18</accession>
<dbReference type="STRING" id="1608994.TU86_01075"/>
<dbReference type="PATRIC" id="fig|1608994.3.peg.788"/>
<evidence type="ECO:0000313" key="2">
    <source>
        <dbReference type="EMBL" id="KMN15398.1"/>
    </source>
</evidence>
<reference evidence="2 3" key="1">
    <citation type="submission" date="2015-02" db="EMBL/GenBank/DDBJ databases">
        <title>Pseudomonas helleri sp. nov. and Pseudomonas weihenstephanensis sp. nov., isolated from raw cows milk.</title>
        <authorList>
            <person name="von Neubeck M."/>
            <person name="Huptas C."/>
            <person name="Wenning M."/>
            <person name="Scherer S."/>
        </authorList>
    </citation>
    <scope>NUCLEOTIDE SEQUENCE [LARGE SCALE GENOMIC DNA]</scope>
    <source>
        <strain evidence="2 3">DSM 29166</strain>
    </source>
</reference>
<dbReference type="InterPro" id="IPR025746">
    <property type="entry name" value="PilX_N_dom"/>
</dbReference>